<evidence type="ECO:0000313" key="1">
    <source>
        <dbReference type="EMBL" id="MBP1294330.1"/>
    </source>
</evidence>
<dbReference type="Proteomes" id="UP000673383">
    <property type="component" value="Unassembled WGS sequence"/>
</dbReference>
<reference evidence="1" key="1">
    <citation type="submission" date="2021-02" db="EMBL/GenBank/DDBJ databases">
        <title>Genomic Encyclopedia of Type Strains, Phase IV (KMG-V): Genome sequencing to study the core and pangenomes of soil and plant-associated prokaryotes.</title>
        <authorList>
            <person name="Whitman W."/>
        </authorList>
    </citation>
    <scope>NUCLEOTIDE SEQUENCE</scope>
    <source>
        <strain evidence="1">USDA 406</strain>
    </source>
</reference>
<protein>
    <submittedName>
        <fullName evidence="1">Uncharacterized protein</fullName>
    </submittedName>
</protein>
<evidence type="ECO:0000313" key="2">
    <source>
        <dbReference type="Proteomes" id="UP000673383"/>
    </source>
</evidence>
<accession>A0A8I1Y8R4</accession>
<dbReference type="RefSeq" id="WP_172646903.1">
    <property type="nucleotide sequence ID" value="NZ_JAFICZ010000001.1"/>
</dbReference>
<name>A0A8I1Y8R4_BRAEL</name>
<comment type="caution">
    <text evidence="1">The sequence shown here is derived from an EMBL/GenBank/DDBJ whole genome shotgun (WGS) entry which is preliminary data.</text>
</comment>
<proteinExistence type="predicted"/>
<sequence>MRYKSIEPEISWWKTLDGRMADVALTADAIGVPPAFWENPVDLIVGAPAFMLEAQEVHTCASPRRCS</sequence>
<dbReference type="EMBL" id="JAFICZ010000001">
    <property type="protein sequence ID" value="MBP1294330.1"/>
    <property type="molecule type" value="Genomic_DNA"/>
</dbReference>
<gene>
    <name evidence="1" type="ORF">JOH49_004083</name>
</gene>
<dbReference type="AlphaFoldDB" id="A0A8I1Y8R4"/>
<organism evidence="1 2">
    <name type="scientific">Bradyrhizobium elkanii</name>
    <dbReference type="NCBI Taxonomy" id="29448"/>
    <lineage>
        <taxon>Bacteria</taxon>
        <taxon>Pseudomonadati</taxon>
        <taxon>Pseudomonadota</taxon>
        <taxon>Alphaproteobacteria</taxon>
        <taxon>Hyphomicrobiales</taxon>
        <taxon>Nitrobacteraceae</taxon>
        <taxon>Bradyrhizobium</taxon>
    </lineage>
</organism>